<organism evidence="2 3">
    <name type="scientific">Sphingobium yanoikuyae</name>
    <name type="common">Sphingomonas yanoikuyae</name>
    <dbReference type="NCBI Taxonomy" id="13690"/>
    <lineage>
        <taxon>Bacteria</taxon>
        <taxon>Pseudomonadati</taxon>
        <taxon>Pseudomonadota</taxon>
        <taxon>Alphaproteobacteria</taxon>
        <taxon>Sphingomonadales</taxon>
        <taxon>Sphingomonadaceae</taxon>
        <taxon>Sphingobium</taxon>
    </lineage>
</organism>
<comment type="caution">
    <text evidence="2">The sequence shown here is derived from an EMBL/GenBank/DDBJ whole genome shotgun (WGS) entry which is preliminary data.</text>
</comment>
<feature type="signal peptide" evidence="1">
    <location>
        <begin position="1"/>
        <end position="30"/>
    </location>
</feature>
<gene>
    <name evidence="2" type="ORF">N5J77_06085</name>
</gene>
<accession>A0AA42WUV6</accession>
<dbReference type="Proteomes" id="UP001162318">
    <property type="component" value="Unassembled WGS sequence"/>
</dbReference>
<name>A0AA42WUV6_SPHYA</name>
<feature type="chain" id="PRO_5041404691" evidence="1">
    <location>
        <begin position="31"/>
        <end position="591"/>
    </location>
</feature>
<keyword evidence="1" id="KW-0732">Signal</keyword>
<evidence type="ECO:0000313" key="2">
    <source>
        <dbReference type="EMBL" id="MDH2130687.1"/>
    </source>
</evidence>
<reference evidence="2" key="1">
    <citation type="submission" date="2022-09" db="EMBL/GenBank/DDBJ databases">
        <title>Intensive care unit water sources are persistently colonized with multi-drug resistant bacteria and are the site of extensive horizontal gene transfer of antibiotic resistance genes.</title>
        <authorList>
            <person name="Diorio-Toth L."/>
        </authorList>
    </citation>
    <scope>NUCLEOTIDE SEQUENCE</scope>
    <source>
        <strain evidence="2">GD03659</strain>
    </source>
</reference>
<dbReference type="InterPro" id="IPR011990">
    <property type="entry name" value="TPR-like_helical_dom_sf"/>
</dbReference>
<sequence>MPIGRWSCLSIAALLAQSLLVAASALGAQADEVARASVGGKADPDIVVTAQKHALKRSGWKRAETDHVVIFSDGSEPELVRIAGNVERLHALMTRLYGAAGQQDGAPKLEITLFGSRGDLDELGLRNIRAEEGPYARSFSDQRYYDPRADGAVLAVARSDQLVDLNTSLAHDRFCEDLAAQGTDCIGKREPYLPPVVRPWESVVYSAFAQHFILSNVPAPYPRWYLDGIGALFSTIEARKDGSLDYAKPPELSRQVFRSYGDVNARDVLTGGYLDARSRRMTWTPYHAWLITHFFVFSNPKPALQAQFAQYMAAIRQGASLAEAALVFKDPGRLNREIMGYASRAKAYATAAPSGVQGAPSVTMLSPVQVTALKARLRLGNLPPPDASASLLNTDQSRTAALAWISAVRAEASKVPLDVGAMLVATEAECRAALARECRGDAERILTRAPRNARALAWKGIAQTDEALAGPADARESALAAARETIGRALQTDPRDPVAAIANFQSYARAGAKVPDSALAILAKVAAAVPGAPTPRVLLGSELVRQGKSDLARKLLGPVLYGPYDSPEKKAAQAMLSASASTVGMSTRAGG</sequence>
<dbReference type="AlphaFoldDB" id="A0AA42WUV6"/>
<proteinExistence type="predicted"/>
<dbReference type="Gene3D" id="1.25.40.10">
    <property type="entry name" value="Tetratricopeptide repeat domain"/>
    <property type="match status" value="1"/>
</dbReference>
<dbReference type="EMBL" id="JAOCKX010000006">
    <property type="protein sequence ID" value="MDH2130687.1"/>
    <property type="molecule type" value="Genomic_DNA"/>
</dbReference>
<evidence type="ECO:0000313" key="3">
    <source>
        <dbReference type="Proteomes" id="UP001162318"/>
    </source>
</evidence>
<protein>
    <submittedName>
        <fullName evidence="2">Uncharacterized protein</fullName>
    </submittedName>
</protein>
<dbReference type="RefSeq" id="WP_066768171.1">
    <property type="nucleotide sequence ID" value="NZ_JAOCKX010000006.1"/>
</dbReference>
<evidence type="ECO:0000256" key="1">
    <source>
        <dbReference type="SAM" id="SignalP"/>
    </source>
</evidence>